<feature type="region of interest" description="Disordered" evidence="1">
    <location>
        <begin position="40"/>
        <end position="76"/>
    </location>
</feature>
<accession>A0AA88DY51</accession>
<sequence length="76" mass="8026">MLWEEGWSLDFDYRVVPELVVWLGGGEFRSKGVGVRRATGGGCGGGGDLGNGEEREGGLASPEMKAVTEDGGCHQR</sequence>
<feature type="compositionally biased region" description="Basic and acidic residues" evidence="1">
    <location>
        <begin position="66"/>
        <end position="76"/>
    </location>
</feature>
<reference evidence="2" key="1">
    <citation type="submission" date="2023-07" db="EMBL/GenBank/DDBJ databases">
        <title>draft genome sequence of fig (Ficus carica).</title>
        <authorList>
            <person name="Takahashi T."/>
            <person name="Nishimura K."/>
        </authorList>
    </citation>
    <scope>NUCLEOTIDE SEQUENCE</scope>
</reference>
<gene>
    <name evidence="2" type="ORF">TIFTF001_033383</name>
</gene>
<evidence type="ECO:0000313" key="2">
    <source>
        <dbReference type="EMBL" id="GMN64307.1"/>
    </source>
</evidence>
<feature type="compositionally biased region" description="Gly residues" evidence="1">
    <location>
        <begin position="40"/>
        <end position="50"/>
    </location>
</feature>
<evidence type="ECO:0000256" key="1">
    <source>
        <dbReference type="SAM" id="MobiDB-lite"/>
    </source>
</evidence>
<dbReference type="AlphaFoldDB" id="A0AA88DY51"/>
<organism evidence="2 3">
    <name type="scientific">Ficus carica</name>
    <name type="common">Common fig</name>
    <dbReference type="NCBI Taxonomy" id="3494"/>
    <lineage>
        <taxon>Eukaryota</taxon>
        <taxon>Viridiplantae</taxon>
        <taxon>Streptophyta</taxon>
        <taxon>Embryophyta</taxon>
        <taxon>Tracheophyta</taxon>
        <taxon>Spermatophyta</taxon>
        <taxon>Magnoliopsida</taxon>
        <taxon>eudicotyledons</taxon>
        <taxon>Gunneridae</taxon>
        <taxon>Pentapetalae</taxon>
        <taxon>rosids</taxon>
        <taxon>fabids</taxon>
        <taxon>Rosales</taxon>
        <taxon>Moraceae</taxon>
        <taxon>Ficeae</taxon>
        <taxon>Ficus</taxon>
    </lineage>
</organism>
<evidence type="ECO:0000313" key="3">
    <source>
        <dbReference type="Proteomes" id="UP001187192"/>
    </source>
</evidence>
<proteinExistence type="predicted"/>
<dbReference type="EMBL" id="BTGU01000175">
    <property type="protein sequence ID" value="GMN64307.1"/>
    <property type="molecule type" value="Genomic_DNA"/>
</dbReference>
<comment type="caution">
    <text evidence="2">The sequence shown here is derived from an EMBL/GenBank/DDBJ whole genome shotgun (WGS) entry which is preliminary data.</text>
</comment>
<name>A0AA88DY51_FICCA</name>
<protein>
    <submittedName>
        <fullName evidence="2">Uncharacterized protein</fullName>
    </submittedName>
</protein>
<keyword evidence="3" id="KW-1185">Reference proteome</keyword>
<dbReference type="Proteomes" id="UP001187192">
    <property type="component" value="Unassembled WGS sequence"/>
</dbReference>